<protein>
    <submittedName>
        <fullName evidence="2">Uncharacterized protein</fullName>
    </submittedName>
</protein>
<keyword evidence="1" id="KW-1133">Transmembrane helix</keyword>
<gene>
    <name evidence="2" type="ORF">A3C17_02125</name>
</gene>
<evidence type="ECO:0000256" key="1">
    <source>
        <dbReference type="SAM" id="Phobius"/>
    </source>
</evidence>
<keyword evidence="1" id="KW-0472">Membrane</keyword>
<feature type="transmembrane region" description="Helical" evidence="1">
    <location>
        <begin position="64"/>
        <end position="85"/>
    </location>
</feature>
<dbReference type="AlphaFoldDB" id="A0A1F7TVH6"/>
<name>A0A1F7TVH6_9BACT</name>
<dbReference type="Proteomes" id="UP000177097">
    <property type="component" value="Unassembled WGS sequence"/>
</dbReference>
<comment type="caution">
    <text evidence="2">The sequence shown here is derived from an EMBL/GenBank/DDBJ whole genome shotgun (WGS) entry which is preliminary data.</text>
</comment>
<evidence type="ECO:0000313" key="2">
    <source>
        <dbReference type="EMBL" id="OGL69975.1"/>
    </source>
</evidence>
<evidence type="ECO:0000313" key="3">
    <source>
        <dbReference type="Proteomes" id="UP000177097"/>
    </source>
</evidence>
<proteinExistence type="predicted"/>
<keyword evidence="1" id="KW-0812">Transmembrane</keyword>
<accession>A0A1F7TVH6</accession>
<reference evidence="2 3" key="1">
    <citation type="journal article" date="2016" name="Nat. Commun.">
        <title>Thousands of microbial genomes shed light on interconnected biogeochemical processes in an aquifer system.</title>
        <authorList>
            <person name="Anantharaman K."/>
            <person name="Brown C.T."/>
            <person name="Hug L.A."/>
            <person name="Sharon I."/>
            <person name="Castelle C.J."/>
            <person name="Probst A.J."/>
            <person name="Thomas B.C."/>
            <person name="Singh A."/>
            <person name="Wilkins M.J."/>
            <person name="Karaoz U."/>
            <person name="Brodie E.L."/>
            <person name="Williams K.H."/>
            <person name="Hubbard S.S."/>
            <person name="Banfield J.F."/>
        </authorList>
    </citation>
    <scope>NUCLEOTIDE SEQUENCE [LARGE SCALE GENOMIC DNA]</scope>
</reference>
<organism evidence="2 3">
    <name type="scientific">Candidatus Uhrbacteria bacterium RIFCSPHIGHO2_02_FULL_53_13</name>
    <dbReference type="NCBI Taxonomy" id="1802389"/>
    <lineage>
        <taxon>Bacteria</taxon>
        <taxon>Candidatus Uhriibacteriota</taxon>
    </lineage>
</organism>
<sequence length="131" mass="14693">MQIRVHKRTLCKAMGQLLQLTVVAMLFVSVLTISCDTVRHGASQAVNACVEHSVDVGFAVAADAFQHVTTFVALPLIMLFVLAGISVRMIPRRLATAIIERQRRLRGLWARRMPFVSSKRFLLNFAPVRDF</sequence>
<dbReference type="PROSITE" id="PS51257">
    <property type="entry name" value="PROKAR_LIPOPROTEIN"/>
    <property type="match status" value="1"/>
</dbReference>
<dbReference type="EMBL" id="MGDX01000039">
    <property type="protein sequence ID" value="OGL69975.1"/>
    <property type="molecule type" value="Genomic_DNA"/>
</dbReference>